<name>A0ABP8XEI3_9MICC</name>
<keyword evidence="3" id="KW-1185">Reference proteome</keyword>
<reference evidence="3" key="1">
    <citation type="journal article" date="2019" name="Int. J. Syst. Evol. Microbiol.">
        <title>The Global Catalogue of Microorganisms (GCM) 10K type strain sequencing project: providing services to taxonomists for standard genome sequencing and annotation.</title>
        <authorList>
            <consortium name="The Broad Institute Genomics Platform"/>
            <consortium name="The Broad Institute Genome Sequencing Center for Infectious Disease"/>
            <person name="Wu L."/>
            <person name="Ma J."/>
        </authorList>
    </citation>
    <scope>NUCLEOTIDE SEQUENCE [LARGE SCALE GENOMIC DNA]</scope>
    <source>
        <strain evidence="3">JCM 18958</strain>
    </source>
</reference>
<evidence type="ECO:0000256" key="1">
    <source>
        <dbReference type="SAM" id="Phobius"/>
    </source>
</evidence>
<dbReference type="Pfam" id="PF20176">
    <property type="entry name" value="DUF6541"/>
    <property type="match status" value="1"/>
</dbReference>
<feature type="transmembrane region" description="Helical" evidence="1">
    <location>
        <begin position="65"/>
        <end position="83"/>
    </location>
</feature>
<feature type="transmembrane region" description="Helical" evidence="1">
    <location>
        <begin position="6"/>
        <end position="30"/>
    </location>
</feature>
<feature type="transmembrane region" description="Helical" evidence="1">
    <location>
        <begin position="354"/>
        <end position="375"/>
    </location>
</feature>
<evidence type="ECO:0008006" key="4">
    <source>
        <dbReference type="Google" id="ProtNLM"/>
    </source>
</evidence>
<dbReference type="Proteomes" id="UP001501446">
    <property type="component" value="Unassembled WGS sequence"/>
</dbReference>
<sequence length="683" mass="73304">MLTEWWQYLPAFLVVLAFLWLPGMALQWAFGQRTGRIILAAPAFSVAVVGLTGVLLDLVSIRYNSLTQTIAAVVLTVLAWLVGRLVPRGGYRAGSSAVGAFEDLEHHFLDRYRWLFPVGAALGLAIGAVLMVRRLILVIGHPDALAQRYDNIFHLNAIRYIVDTGNGSTLTLNQMTNPDSTIALYPAAWHQFASLMVPLTGDNVMVAHNIMLLATTGFVWTASCIYLARCILGPSPVVSVVAGTAAAGFGIFPLGLIAWGPLFANILSLSLVPVALGLLVRLLGPRLTIDPTARTPDTASRIRLAACMVVVLGGLCLSQPNALLALLAVAVPLGATAWWLALQAAAVARRGRKALILVVLGAVAVAAWSVLWSALSTDYVWDRFTSTARAVGEALLYSTNDRNEVPWILVILTATGIYAAISRRQLRWLVVAHLLLVYLYALAAAGENGPTRQWLVGGWYTDSYRLAATLPLTAVPLIAMGAHHMVKAIAAGLNGLLNLGKPLGPGASRTVVYPLVAVAVLATVVPLSQVDSLTQSTRWGKQAYTWESWDNILSFEEYELLENIDEYVKPDEGIAINPWNGGALAYAVADRHVTQYHVGDPDPLLQPLVQNIDDAAPGSPACAAAEELDVEWVLDFGTQFLPGGGDAAHLYDGVTAVDRATDQNLQLVEHNGSAKLYEIVGCD</sequence>
<feature type="transmembrane region" description="Helical" evidence="1">
    <location>
        <begin position="206"/>
        <end position="228"/>
    </location>
</feature>
<dbReference type="EMBL" id="BAABLN010000034">
    <property type="protein sequence ID" value="GAA4704266.1"/>
    <property type="molecule type" value="Genomic_DNA"/>
</dbReference>
<keyword evidence="1" id="KW-0472">Membrane</keyword>
<protein>
    <recommendedName>
        <fullName evidence="4">Chlor_Arch_YYY domain-containing protein</fullName>
    </recommendedName>
</protein>
<comment type="caution">
    <text evidence="2">The sequence shown here is derived from an EMBL/GenBank/DDBJ whole genome shotgun (WGS) entry which is preliminary data.</text>
</comment>
<feature type="transmembrane region" description="Helical" evidence="1">
    <location>
        <begin position="262"/>
        <end position="280"/>
    </location>
</feature>
<keyword evidence="1" id="KW-1133">Transmembrane helix</keyword>
<feature type="transmembrane region" description="Helical" evidence="1">
    <location>
        <begin position="323"/>
        <end position="342"/>
    </location>
</feature>
<evidence type="ECO:0000313" key="2">
    <source>
        <dbReference type="EMBL" id="GAA4704266.1"/>
    </source>
</evidence>
<feature type="transmembrane region" description="Helical" evidence="1">
    <location>
        <begin position="301"/>
        <end position="317"/>
    </location>
</feature>
<gene>
    <name evidence="2" type="ORF">GCM10025781_24000</name>
</gene>
<proteinExistence type="predicted"/>
<accession>A0ABP8XEI3</accession>
<feature type="transmembrane region" description="Helical" evidence="1">
    <location>
        <begin position="237"/>
        <end position="256"/>
    </location>
</feature>
<keyword evidence="1" id="KW-0812">Transmembrane</keyword>
<feature type="transmembrane region" description="Helical" evidence="1">
    <location>
        <begin position="405"/>
        <end position="421"/>
    </location>
</feature>
<feature type="transmembrane region" description="Helical" evidence="1">
    <location>
        <begin position="37"/>
        <end position="59"/>
    </location>
</feature>
<dbReference type="InterPro" id="IPR046671">
    <property type="entry name" value="DUF6541"/>
</dbReference>
<dbReference type="RefSeq" id="WP_345311626.1">
    <property type="nucleotide sequence ID" value="NZ_BAABLN010000034.1"/>
</dbReference>
<feature type="transmembrane region" description="Helical" evidence="1">
    <location>
        <begin position="114"/>
        <end position="136"/>
    </location>
</feature>
<organism evidence="2 3">
    <name type="scientific">Kocuria gwangalliensis</name>
    <dbReference type="NCBI Taxonomy" id="501592"/>
    <lineage>
        <taxon>Bacteria</taxon>
        <taxon>Bacillati</taxon>
        <taxon>Actinomycetota</taxon>
        <taxon>Actinomycetes</taxon>
        <taxon>Micrococcales</taxon>
        <taxon>Micrococcaceae</taxon>
        <taxon>Kocuria</taxon>
    </lineage>
</organism>
<evidence type="ECO:0000313" key="3">
    <source>
        <dbReference type="Proteomes" id="UP001501446"/>
    </source>
</evidence>
<feature type="transmembrane region" description="Helical" evidence="1">
    <location>
        <begin position="428"/>
        <end position="446"/>
    </location>
</feature>